<proteinExistence type="predicted"/>
<reference evidence="1" key="1">
    <citation type="submission" date="2021-05" db="EMBL/GenBank/DDBJ databases">
        <authorList>
            <person name="Pan Q."/>
            <person name="Jouanno E."/>
            <person name="Zahm M."/>
            <person name="Klopp C."/>
            <person name="Cabau C."/>
            <person name="Louis A."/>
            <person name="Berthelot C."/>
            <person name="Parey E."/>
            <person name="Roest Crollius H."/>
            <person name="Montfort J."/>
            <person name="Robinson-Rechavi M."/>
            <person name="Bouchez O."/>
            <person name="Lampietro C."/>
            <person name="Lopez Roques C."/>
            <person name="Donnadieu C."/>
            <person name="Postlethwait J."/>
            <person name="Bobe J."/>
            <person name="Dillon D."/>
            <person name="Chandos A."/>
            <person name="von Hippel F."/>
            <person name="Guiguen Y."/>
        </authorList>
    </citation>
    <scope>NUCLEOTIDE SEQUENCE</scope>
    <source>
        <strain evidence="1">YG-Jan2019</strain>
    </source>
</reference>
<keyword evidence="2" id="KW-1185">Reference proteome</keyword>
<dbReference type="EMBL" id="CM055743">
    <property type="protein sequence ID" value="KAJ7999807.1"/>
    <property type="molecule type" value="Genomic_DNA"/>
</dbReference>
<name>A0ACC2G850_DALPE</name>
<organism evidence="1 2">
    <name type="scientific">Dallia pectoralis</name>
    <name type="common">Alaska blackfish</name>
    <dbReference type="NCBI Taxonomy" id="75939"/>
    <lineage>
        <taxon>Eukaryota</taxon>
        <taxon>Metazoa</taxon>
        <taxon>Chordata</taxon>
        <taxon>Craniata</taxon>
        <taxon>Vertebrata</taxon>
        <taxon>Euteleostomi</taxon>
        <taxon>Actinopterygii</taxon>
        <taxon>Neopterygii</taxon>
        <taxon>Teleostei</taxon>
        <taxon>Protacanthopterygii</taxon>
        <taxon>Esociformes</taxon>
        <taxon>Umbridae</taxon>
        <taxon>Dallia</taxon>
    </lineage>
</organism>
<protein>
    <submittedName>
        <fullName evidence="1">Uncharacterized protein</fullName>
    </submittedName>
</protein>
<dbReference type="Proteomes" id="UP001157502">
    <property type="component" value="Chromosome 16"/>
</dbReference>
<sequence>MLDCFADHVAAPVIFPPRLGDKSGPRWRAPNVSPGVMNDAPVPTGPLHVLVDAIEFNRRTDKPLFWARGGLRERSVATDDDEGDAVIYVSQGKVERFGGHGDSTCGQLPLLFLFTCLAPL</sequence>
<evidence type="ECO:0000313" key="2">
    <source>
        <dbReference type="Proteomes" id="UP001157502"/>
    </source>
</evidence>
<evidence type="ECO:0000313" key="1">
    <source>
        <dbReference type="EMBL" id="KAJ7999807.1"/>
    </source>
</evidence>
<gene>
    <name evidence="1" type="ORF">DPEC_G00198250</name>
</gene>
<comment type="caution">
    <text evidence="1">The sequence shown here is derived from an EMBL/GenBank/DDBJ whole genome shotgun (WGS) entry which is preliminary data.</text>
</comment>
<accession>A0ACC2G850</accession>